<evidence type="ECO:0000313" key="3">
    <source>
        <dbReference type="Proteomes" id="UP001165082"/>
    </source>
</evidence>
<sequence length="758" mass="83723">MTRSPDKGGDSIARKLRLEQVRQSSIGPTALLEKQHRQVYPLDGIKTLKLMRGESKEKRKSKKRGKGLSVGAFGRPSEEAVGTMLPSIHGGKGDGGGREGIMGSSRTGTAESGVQGKDGSSGGEEGQGKGRGEGVGGPSEEDSFSGRSASAQAAPVLDVTLPVGEVIWKERSTATPMNHRPVSREILQPDIASFHSKLSKKRRIELRDRIKKKVSEISEKIQRTILEEKEGMDSRNIFHPKANAQRAHSQLIVRLQKSMQPDQIQELVLKEMLRDDGRDFTDAEVEELEERFGKMFQGTAFGGVIQVNNASPKKKQKQMSPGVALAQELEKRGVRVQGNETFEGEEELDKTVGQLKDRGLMSFDEFKASGGAAKIASSSPGSRPSTRGESDTFRDFMHVRTLTSKTGQGEGKETLGFNSGGLYSGMLAAGEKSFAPLICEDVADKLWNDSERTGRRPNYSERHSTIVGFTSNFVDKIGTGEEEGEGEGERGEADRSLEKRGGRSGRGAPGESDGEGASGGREGREQEWNFEEQETGREEDEGEEKKEGGESFRANKPQPRANLLKKSKRSSSTGEDKGQVVKGAQLLQKKLERCWTILQFPMIKKLQFLEKYAHRDFSMKLPAAVRLWELASVAVPVRESCLRLVRDMDEGIRVSPVDVRSKLKWSILEEMNCSVKLPESFLFEERLDEGNVTSEELLEYASIFDKRGTDQDDYLTDCTAWLSEVLGKLNDNVSSLSRKMKDEVEEDLSFKGLVYDVK</sequence>
<feature type="compositionally biased region" description="Basic and acidic residues" evidence="1">
    <location>
        <begin position="446"/>
        <end position="464"/>
    </location>
</feature>
<feature type="region of interest" description="Disordered" evidence="1">
    <location>
        <begin position="1"/>
        <end position="20"/>
    </location>
</feature>
<dbReference type="InterPro" id="IPR037383">
    <property type="entry name" value="CCDC87"/>
</dbReference>
<protein>
    <submittedName>
        <fullName evidence="2">Uncharacterized protein</fullName>
    </submittedName>
</protein>
<dbReference type="Proteomes" id="UP001165082">
    <property type="component" value="Unassembled WGS sequence"/>
</dbReference>
<dbReference type="PANTHER" id="PTHR16078:SF1">
    <property type="entry name" value="COILED-COIL DOMAIN-CONTAINING PROTEIN 87"/>
    <property type="match status" value="1"/>
</dbReference>
<feature type="compositionally biased region" description="Basic and acidic residues" evidence="1">
    <location>
        <begin position="487"/>
        <end position="501"/>
    </location>
</feature>
<proteinExistence type="predicted"/>
<organism evidence="2 3">
    <name type="scientific">Triparma retinervis</name>
    <dbReference type="NCBI Taxonomy" id="2557542"/>
    <lineage>
        <taxon>Eukaryota</taxon>
        <taxon>Sar</taxon>
        <taxon>Stramenopiles</taxon>
        <taxon>Ochrophyta</taxon>
        <taxon>Bolidophyceae</taxon>
        <taxon>Parmales</taxon>
        <taxon>Triparmaceae</taxon>
        <taxon>Triparma</taxon>
    </lineage>
</organism>
<evidence type="ECO:0000313" key="2">
    <source>
        <dbReference type="EMBL" id="GMI10419.1"/>
    </source>
</evidence>
<name>A0A9W7FDY8_9STRA</name>
<dbReference type="EMBL" id="BRXZ01000374">
    <property type="protein sequence ID" value="GMI10419.1"/>
    <property type="molecule type" value="Genomic_DNA"/>
</dbReference>
<feature type="compositionally biased region" description="Low complexity" evidence="1">
    <location>
        <begin position="371"/>
        <end position="385"/>
    </location>
</feature>
<feature type="compositionally biased region" description="Acidic residues" evidence="1">
    <location>
        <begin position="528"/>
        <end position="542"/>
    </location>
</feature>
<feature type="region of interest" description="Disordered" evidence="1">
    <location>
        <begin position="371"/>
        <end position="394"/>
    </location>
</feature>
<feature type="region of interest" description="Disordered" evidence="1">
    <location>
        <begin position="446"/>
        <end position="580"/>
    </location>
</feature>
<feature type="region of interest" description="Disordered" evidence="1">
    <location>
        <begin position="50"/>
        <end position="154"/>
    </location>
</feature>
<reference evidence="2" key="1">
    <citation type="submission" date="2022-07" db="EMBL/GenBank/DDBJ databases">
        <title>Genome analysis of Parmales, a sister group of diatoms, reveals the evolutionary specialization of diatoms from phago-mixotrophs to photoautotrophs.</title>
        <authorList>
            <person name="Ban H."/>
            <person name="Sato S."/>
            <person name="Yoshikawa S."/>
            <person name="Kazumasa Y."/>
            <person name="Nakamura Y."/>
            <person name="Ichinomiya M."/>
            <person name="Saitoh K."/>
            <person name="Sato N."/>
            <person name="Blanc-Mathieu R."/>
            <person name="Endo H."/>
            <person name="Kuwata A."/>
            <person name="Ogata H."/>
        </authorList>
    </citation>
    <scope>NUCLEOTIDE SEQUENCE</scope>
</reference>
<dbReference type="AlphaFoldDB" id="A0A9W7FDY8"/>
<dbReference type="OrthoDB" id="67750at2759"/>
<evidence type="ECO:0000256" key="1">
    <source>
        <dbReference type="SAM" id="MobiDB-lite"/>
    </source>
</evidence>
<keyword evidence="3" id="KW-1185">Reference proteome</keyword>
<comment type="caution">
    <text evidence="2">The sequence shown here is derived from an EMBL/GenBank/DDBJ whole genome shotgun (WGS) entry which is preliminary data.</text>
</comment>
<gene>
    <name evidence="2" type="ORF">TrRE_jg8055</name>
</gene>
<accession>A0A9W7FDY8</accession>
<dbReference type="PANTHER" id="PTHR16078">
    <property type="entry name" value="COILED-COIL DOMAIN-CONTAINING PROTEIN 87"/>
    <property type="match status" value="1"/>
</dbReference>